<dbReference type="AlphaFoldDB" id="A0AAD9K0F1"/>
<evidence type="ECO:0000256" key="4">
    <source>
        <dbReference type="ARBA" id="ARBA00022670"/>
    </source>
</evidence>
<protein>
    <recommendedName>
        <fullName evidence="11">Peptidase M14 domain-containing protein</fullName>
    </recommendedName>
</protein>
<keyword evidence="13" id="KW-1185">Reference proteome</keyword>
<keyword evidence="4" id="KW-0645">Protease</keyword>
<keyword evidence="8" id="KW-0862">Zinc</keyword>
<sequence length="383" mass="45134">MCVPRRSVSDVLVYAHCTPLQLGFWDLYYNRYLKKENYLPSNVDILSTPWVFRLLVNTLRRRGIDYDTIDERVQSYLDAYMKKQHQTRSREYFKQYRPYDEMMKFMRRARYRCKGRCSLFTIGQSYEGRALMGIKIGTSKHRGENQKRNIWIDAGTHSREWISHTTALYLVDMLITGYTQDRFVRHMVDTYDWYILPCVNPDGYNYTWTTNRRWRKTRRPISGSDCFGVDINRNFGFKWGHSGSSTNPCSSNYRGNEPYSEPETKAIVDFIQSASRKDTWLMYITLHSKDRSSGTSRDWAYGEADIPYVYTFELRDRGRSGWKLPPSHIIPAGEEVWAGLETSIRAIEELKSNGNMAKLKSNWEANHVIKAPSRSRSRHPTTW</sequence>
<dbReference type="GO" id="GO:0006508">
    <property type="term" value="P:proteolysis"/>
    <property type="evidence" value="ECO:0007669"/>
    <property type="project" value="UniProtKB-KW"/>
</dbReference>
<evidence type="ECO:0000259" key="11">
    <source>
        <dbReference type="PROSITE" id="PS52035"/>
    </source>
</evidence>
<evidence type="ECO:0000256" key="5">
    <source>
        <dbReference type="ARBA" id="ARBA00022723"/>
    </source>
</evidence>
<organism evidence="12 13">
    <name type="scientific">Paralvinella palmiformis</name>
    <dbReference type="NCBI Taxonomy" id="53620"/>
    <lineage>
        <taxon>Eukaryota</taxon>
        <taxon>Metazoa</taxon>
        <taxon>Spiralia</taxon>
        <taxon>Lophotrochozoa</taxon>
        <taxon>Annelida</taxon>
        <taxon>Polychaeta</taxon>
        <taxon>Sedentaria</taxon>
        <taxon>Canalipalpata</taxon>
        <taxon>Terebellida</taxon>
        <taxon>Terebelliformia</taxon>
        <taxon>Alvinellidae</taxon>
        <taxon>Paralvinella</taxon>
    </lineage>
</organism>
<feature type="domain" description="Peptidase M14" evidence="11">
    <location>
        <begin position="95"/>
        <end position="347"/>
    </location>
</feature>
<evidence type="ECO:0000256" key="2">
    <source>
        <dbReference type="ARBA" id="ARBA00005988"/>
    </source>
</evidence>
<dbReference type="GO" id="GO:0004181">
    <property type="term" value="F:metallocarboxypeptidase activity"/>
    <property type="evidence" value="ECO:0007669"/>
    <property type="project" value="InterPro"/>
</dbReference>
<evidence type="ECO:0000256" key="7">
    <source>
        <dbReference type="ARBA" id="ARBA00022801"/>
    </source>
</evidence>
<keyword evidence="5" id="KW-0479">Metal-binding</keyword>
<dbReference type="SMART" id="SM00631">
    <property type="entry name" value="Zn_pept"/>
    <property type="match status" value="1"/>
</dbReference>
<accession>A0AAD9K0F1</accession>
<dbReference type="CDD" id="cd03860">
    <property type="entry name" value="M14_CP_A-B_like"/>
    <property type="match status" value="1"/>
</dbReference>
<evidence type="ECO:0000256" key="6">
    <source>
        <dbReference type="ARBA" id="ARBA00022729"/>
    </source>
</evidence>
<evidence type="ECO:0000256" key="3">
    <source>
        <dbReference type="ARBA" id="ARBA00022645"/>
    </source>
</evidence>
<dbReference type="GO" id="GO:0005615">
    <property type="term" value="C:extracellular space"/>
    <property type="evidence" value="ECO:0007669"/>
    <property type="project" value="TreeGrafter"/>
</dbReference>
<name>A0AAD9K0F1_9ANNE</name>
<dbReference type="SUPFAM" id="SSF53187">
    <property type="entry name" value="Zn-dependent exopeptidases"/>
    <property type="match status" value="1"/>
</dbReference>
<evidence type="ECO:0000256" key="10">
    <source>
        <dbReference type="PROSITE-ProRule" id="PRU01379"/>
    </source>
</evidence>
<keyword evidence="6" id="KW-0732">Signal</keyword>
<dbReference type="GO" id="GO:0008270">
    <property type="term" value="F:zinc ion binding"/>
    <property type="evidence" value="ECO:0007669"/>
    <property type="project" value="InterPro"/>
</dbReference>
<dbReference type="EMBL" id="JAODUP010000104">
    <property type="protein sequence ID" value="KAK2162095.1"/>
    <property type="molecule type" value="Genomic_DNA"/>
</dbReference>
<keyword evidence="3" id="KW-0121">Carboxypeptidase</keyword>
<evidence type="ECO:0000256" key="1">
    <source>
        <dbReference type="ARBA" id="ARBA00001947"/>
    </source>
</evidence>
<reference evidence="12" key="1">
    <citation type="journal article" date="2023" name="Mol. Biol. Evol.">
        <title>Third-Generation Sequencing Reveals the Adaptive Role of the Epigenome in Three Deep-Sea Polychaetes.</title>
        <authorList>
            <person name="Perez M."/>
            <person name="Aroh O."/>
            <person name="Sun Y."/>
            <person name="Lan Y."/>
            <person name="Juniper S.K."/>
            <person name="Young C.R."/>
            <person name="Angers B."/>
            <person name="Qian P.Y."/>
        </authorList>
    </citation>
    <scope>NUCLEOTIDE SEQUENCE</scope>
    <source>
        <strain evidence="12">P08H-3</strain>
    </source>
</reference>
<keyword evidence="9" id="KW-0482">Metalloprotease</keyword>
<gene>
    <name evidence="12" type="ORF">LSH36_104g04002</name>
</gene>
<dbReference type="Gene3D" id="3.40.630.10">
    <property type="entry name" value="Zn peptidases"/>
    <property type="match status" value="2"/>
</dbReference>
<dbReference type="PANTHER" id="PTHR11705:SF91">
    <property type="entry name" value="FI01817P-RELATED"/>
    <property type="match status" value="1"/>
</dbReference>
<comment type="similarity">
    <text evidence="2 10">Belongs to the peptidase M14 family.</text>
</comment>
<evidence type="ECO:0000313" key="12">
    <source>
        <dbReference type="EMBL" id="KAK2162095.1"/>
    </source>
</evidence>
<dbReference type="FunFam" id="3.40.630.10:FF:000084">
    <property type="entry name" value="Carboxypeptidase B2"/>
    <property type="match status" value="1"/>
</dbReference>
<evidence type="ECO:0000256" key="9">
    <source>
        <dbReference type="ARBA" id="ARBA00023049"/>
    </source>
</evidence>
<dbReference type="PRINTS" id="PR00765">
    <property type="entry name" value="CRBOXYPTASEA"/>
</dbReference>
<evidence type="ECO:0000313" key="13">
    <source>
        <dbReference type="Proteomes" id="UP001208570"/>
    </source>
</evidence>
<feature type="active site" description="Proton donor/acceptor" evidence="10">
    <location>
        <position position="313"/>
    </location>
</feature>
<evidence type="ECO:0000256" key="8">
    <source>
        <dbReference type="ARBA" id="ARBA00022833"/>
    </source>
</evidence>
<keyword evidence="7" id="KW-0378">Hydrolase</keyword>
<dbReference type="PANTHER" id="PTHR11705">
    <property type="entry name" value="PROTEASE FAMILY M14 CARBOXYPEPTIDASE A,B"/>
    <property type="match status" value="1"/>
</dbReference>
<dbReference type="Proteomes" id="UP001208570">
    <property type="component" value="Unassembled WGS sequence"/>
</dbReference>
<dbReference type="Pfam" id="PF00246">
    <property type="entry name" value="Peptidase_M14"/>
    <property type="match status" value="2"/>
</dbReference>
<comment type="caution">
    <text evidence="12">The sequence shown here is derived from an EMBL/GenBank/DDBJ whole genome shotgun (WGS) entry which is preliminary data.</text>
</comment>
<dbReference type="InterPro" id="IPR000834">
    <property type="entry name" value="Peptidase_M14"/>
</dbReference>
<proteinExistence type="inferred from homology"/>
<dbReference type="PROSITE" id="PS52035">
    <property type="entry name" value="PEPTIDASE_M14"/>
    <property type="match status" value="1"/>
</dbReference>
<comment type="cofactor">
    <cofactor evidence="1">
        <name>Zn(2+)</name>
        <dbReference type="ChEBI" id="CHEBI:29105"/>
    </cofactor>
</comment>